<gene>
    <name evidence="8" type="ORF">SODALDRAFT_26498</name>
</gene>
<dbReference type="EMBL" id="ML119051">
    <property type="protein sequence ID" value="ROT42913.1"/>
    <property type="molecule type" value="Genomic_DNA"/>
</dbReference>
<dbReference type="GO" id="GO:0004567">
    <property type="term" value="F:beta-mannosidase activity"/>
    <property type="evidence" value="ECO:0007669"/>
    <property type="project" value="UniProtKB-EC"/>
</dbReference>
<dbReference type="PANTHER" id="PTHR43730:SF1">
    <property type="entry name" value="BETA-MANNOSIDASE"/>
    <property type="match status" value="1"/>
</dbReference>
<organism evidence="8 9">
    <name type="scientific">Sodiomyces alkalinus (strain CBS 110278 / VKM F-3762 / F11)</name>
    <name type="common">Alkaliphilic filamentous fungus</name>
    <dbReference type="NCBI Taxonomy" id="1314773"/>
    <lineage>
        <taxon>Eukaryota</taxon>
        <taxon>Fungi</taxon>
        <taxon>Dikarya</taxon>
        <taxon>Ascomycota</taxon>
        <taxon>Pezizomycotina</taxon>
        <taxon>Sordariomycetes</taxon>
        <taxon>Hypocreomycetidae</taxon>
        <taxon>Glomerellales</taxon>
        <taxon>Plectosphaerellaceae</taxon>
        <taxon>Sodiomyces</taxon>
    </lineage>
</organism>
<dbReference type="EC" id="3.2.1.25" evidence="2"/>
<dbReference type="RefSeq" id="XP_028470719.1">
    <property type="nucleotide sequence ID" value="XM_028607475.1"/>
</dbReference>
<feature type="domain" description="Glycoside hydrolase family 2 immunoglobulin-like beta-sandwich" evidence="6">
    <location>
        <begin position="83"/>
        <end position="192"/>
    </location>
</feature>
<evidence type="ECO:0000256" key="3">
    <source>
        <dbReference type="ARBA" id="ARBA00022801"/>
    </source>
</evidence>
<feature type="region of interest" description="Disordered" evidence="5">
    <location>
        <begin position="221"/>
        <end position="256"/>
    </location>
</feature>
<evidence type="ECO:0000256" key="4">
    <source>
        <dbReference type="ARBA" id="ARBA00023295"/>
    </source>
</evidence>
<evidence type="ECO:0000256" key="1">
    <source>
        <dbReference type="ARBA" id="ARBA00000829"/>
    </source>
</evidence>
<evidence type="ECO:0000313" key="9">
    <source>
        <dbReference type="Proteomes" id="UP000272025"/>
    </source>
</evidence>
<dbReference type="InterPro" id="IPR036156">
    <property type="entry name" value="Beta-gal/glucu_dom_sf"/>
</dbReference>
<dbReference type="InterPro" id="IPR054593">
    <property type="entry name" value="Beta-mannosidase-like_N2"/>
</dbReference>
<dbReference type="GO" id="GO:0005975">
    <property type="term" value="P:carbohydrate metabolic process"/>
    <property type="evidence" value="ECO:0007669"/>
    <property type="project" value="InterPro"/>
</dbReference>
<feature type="compositionally biased region" description="Basic and acidic residues" evidence="5">
    <location>
        <begin position="240"/>
        <end position="250"/>
    </location>
</feature>
<dbReference type="Gene3D" id="2.60.120.260">
    <property type="entry name" value="Galactose-binding domain-like"/>
    <property type="match status" value="1"/>
</dbReference>
<dbReference type="OrthoDB" id="408532at2759"/>
<comment type="catalytic activity">
    <reaction evidence="1">
        <text>Hydrolysis of terminal, non-reducing beta-D-mannose residues in beta-D-mannosides.</text>
        <dbReference type="EC" id="3.2.1.25"/>
    </reaction>
</comment>
<keyword evidence="9" id="KW-1185">Reference proteome</keyword>
<evidence type="ECO:0000313" key="8">
    <source>
        <dbReference type="EMBL" id="ROT42913.1"/>
    </source>
</evidence>
<keyword evidence="3" id="KW-0378">Hydrolase</keyword>
<feature type="domain" description="Beta-mannosidase-like galactose-binding" evidence="7">
    <location>
        <begin position="1"/>
        <end position="70"/>
    </location>
</feature>
<dbReference type="InterPro" id="IPR013783">
    <property type="entry name" value="Ig-like_fold"/>
</dbReference>
<dbReference type="InterPro" id="IPR006102">
    <property type="entry name" value="Ig-like_GH2"/>
</dbReference>
<protein>
    <recommendedName>
        <fullName evidence="2">beta-mannosidase</fullName>
        <ecNumber evidence="2">3.2.1.25</ecNumber>
    </recommendedName>
</protein>
<evidence type="ECO:0000259" key="7">
    <source>
        <dbReference type="Pfam" id="PF22666"/>
    </source>
</evidence>
<dbReference type="InterPro" id="IPR050887">
    <property type="entry name" value="Beta-mannosidase_GH2"/>
</dbReference>
<dbReference type="GeneID" id="39575953"/>
<keyword evidence="4" id="KW-0326">Glycosidase</keyword>
<sequence>MFLTHRMDVTRLLKAEGQNELVVEFASALRRGRRLVEKHAHEHRFLARQTEPGRLPVRKAQYHWGWDSGSHPCDPYLESHRGRVADLWLHAEVSQDLATCDVQVFAQTEEANCGRDRVLLALRLEGTTVFSEECEIDAAGRSGTRFTLEAPRHPGFWYPRGYGDQARYELEATLLRESGDVVGSSSKMVGFRRAEPVQEPDAYGTSFQFRINNVDVGGKQPAYYRGRRGQYPLPSYQSRPEGRSGSRGTEKSWFNPTRRQMSCLG</sequence>
<proteinExistence type="predicted"/>
<dbReference type="Pfam" id="PF22666">
    <property type="entry name" value="Glyco_hydro_2_N2"/>
    <property type="match status" value="1"/>
</dbReference>
<dbReference type="Pfam" id="PF00703">
    <property type="entry name" value="Glyco_hydro_2"/>
    <property type="match status" value="1"/>
</dbReference>
<evidence type="ECO:0000256" key="2">
    <source>
        <dbReference type="ARBA" id="ARBA00012754"/>
    </source>
</evidence>
<dbReference type="AlphaFoldDB" id="A0A3N2Q814"/>
<dbReference type="STRING" id="1314773.A0A3N2Q814"/>
<accession>A0A3N2Q814</accession>
<dbReference type="SUPFAM" id="SSF49303">
    <property type="entry name" value="beta-Galactosidase/glucuronidase domain"/>
    <property type="match status" value="1"/>
</dbReference>
<dbReference type="SUPFAM" id="SSF49785">
    <property type="entry name" value="Galactose-binding domain-like"/>
    <property type="match status" value="1"/>
</dbReference>
<dbReference type="PANTHER" id="PTHR43730">
    <property type="entry name" value="BETA-MANNOSIDASE"/>
    <property type="match status" value="1"/>
</dbReference>
<reference evidence="8 9" key="1">
    <citation type="journal article" date="2018" name="Mol. Ecol.">
        <title>The obligate alkalophilic soda-lake fungus Sodiomyces alkalinus has shifted to a protein diet.</title>
        <authorList>
            <person name="Grum-Grzhimaylo A.A."/>
            <person name="Falkoski D.L."/>
            <person name="van den Heuvel J."/>
            <person name="Valero-Jimenez C.A."/>
            <person name="Min B."/>
            <person name="Choi I.G."/>
            <person name="Lipzen A."/>
            <person name="Daum C.G."/>
            <person name="Aanen D.K."/>
            <person name="Tsang A."/>
            <person name="Henrissat B."/>
            <person name="Bilanenko E.N."/>
            <person name="de Vries R.P."/>
            <person name="van Kan J.A.L."/>
            <person name="Grigoriev I.V."/>
            <person name="Debets A.J.M."/>
        </authorList>
    </citation>
    <scope>NUCLEOTIDE SEQUENCE [LARGE SCALE GENOMIC DNA]</scope>
    <source>
        <strain evidence="8 9">F11</strain>
    </source>
</reference>
<dbReference type="Proteomes" id="UP000272025">
    <property type="component" value="Unassembled WGS sequence"/>
</dbReference>
<dbReference type="GO" id="GO:0006516">
    <property type="term" value="P:glycoprotein catabolic process"/>
    <property type="evidence" value="ECO:0007669"/>
    <property type="project" value="TreeGrafter"/>
</dbReference>
<evidence type="ECO:0000259" key="6">
    <source>
        <dbReference type="Pfam" id="PF00703"/>
    </source>
</evidence>
<dbReference type="InterPro" id="IPR008979">
    <property type="entry name" value="Galactose-bd-like_sf"/>
</dbReference>
<evidence type="ECO:0000256" key="5">
    <source>
        <dbReference type="SAM" id="MobiDB-lite"/>
    </source>
</evidence>
<name>A0A3N2Q814_SODAK</name>
<dbReference type="Gene3D" id="2.60.40.10">
    <property type="entry name" value="Immunoglobulins"/>
    <property type="match status" value="1"/>
</dbReference>